<dbReference type="InterPro" id="IPR002767">
    <property type="entry name" value="Thiamine_BP"/>
</dbReference>
<dbReference type="SUPFAM" id="SSF89957">
    <property type="entry name" value="MTH1187/YkoF-like"/>
    <property type="match status" value="1"/>
</dbReference>
<accession>A0A1S2L030</accession>
<dbReference type="Gene3D" id="3.30.70.930">
    <property type="match status" value="1"/>
</dbReference>
<reference evidence="4 5" key="3">
    <citation type="journal article" date="2019" name="Int. J. Syst. Evol. Microbiol.">
        <title>Anaerobacillus isosaccharinicus sp. nov., an alkaliphilic bacterium which degrades isosaccharinic acid.</title>
        <authorList>
            <person name="Bassil N.M."/>
            <person name="Lloyd J.R."/>
        </authorList>
    </citation>
    <scope>NUCLEOTIDE SEQUENCE [LARGE SCALE GENOMIC DNA]</scope>
    <source>
        <strain evidence="4 5">NB2006</strain>
    </source>
</reference>
<dbReference type="Proteomes" id="UP000180175">
    <property type="component" value="Chromosome"/>
</dbReference>
<dbReference type="PANTHER" id="PTHR33777">
    <property type="entry name" value="UPF0045 PROTEIN ECM15"/>
    <property type="match status" value="1"/>
</dbReference>
<reference evidence="3 5" key="1">
    <citation type="submission" date="2016-10" db="EMBL/GenBank/DDBJ databases">
        <title>Draft genome sequences of four alkaliphilic bacteria belonging to the Anaerobacillus genus.</title>
        <authorList>
            <person name="Bassil N.M."/>
            <person name="Lloyd J.R."/>
        </authorList>
    </citation>
    <scope>NUCLEOTIDE SEQUENCE [LARGE SCALE GENOMIC DNA]</scope>
    <source>
        <strain evidence="3 5">NB2006</strain>
    </source>
</reference>
<protein>
    <submittedName>
        <fullName evidence="4">MTH1187 family thiamine-binding protein</fullName>
    </submittedName>
</protein>
<organism evidence="3 5">
    <name type="scientific">Anaerobacillus isosaccharinicus</name>
    <dbReference type="NCBI Taxonomy" id="1532552"/>
    <lineage>
        <taxon>Bacteria</taxon>
        <taxon>Bacillati</taxon>
        <taxon>Bacillota</taxon>
        <taxon>Bacilli</taxon>
        <taxon>Bacillales</taxon>
        <taxon>Bacillaceae</taxon>
        <taxon>Anaerobacillus</taxon>
    </lineage>
</organism>
<name>A0A1S2L030_9BACI</name>
<gene>
    <name evidence="4" type="ORF">AWH56_006675</name>
    <name evidence="3" type="ORF">AWH56_22110</name>
</gene>
<evidence type="ECO:0000313" key="5">
    <source>
        <dbReference type="Proteomes" id="UP000180175"/>
    </source>
</evidence>
<dbReference type="RefSeq" id="WP_071319093.1">
    <property type="nucleotide sequence ID" value="NZ_CP063356.2"/>
</dbReference>
<dbReference type="GO" id="GO:0005829">
    <property type="term" value="C:cytosol"/>
    <property type="evidence" value="ECO:0007669"/>
    <property type="project" value="TreeGrafter"/>
</dbReference>
<dbReference type="EMBL" id="CP063356">
    <property type="protein sequence ID" value="QOY37309.1"/>
    <property type="molecule type" value="Genomic_DNA"/>
</dbReference>
<reference evidence="4 5" key="2">
    <citation type="journal article" date="2017" name="Genome Announc.">
        <title>Draft Genome Sequences of Four Alkaliphilic Bacteria Belonging to the Anaerobacillus Genus.</title>
        <authorList>
            <person name="Bassil N.M."/>
            <person name="Lloyd J.R."/>
        </authorList>
    </citation>
    <scope>NUCLEOTIDE SEQUENCE [LARGE SCALE GENOMIC DNA]</scope>
    <source>
        <strain evidence="4 5">NB2006</strain>
    </source>
</reference>
<dbReference type="Pfam" id="PF01910">
    <property type="entry name" value="Thiamine_BP"/>
    <property type="match status" value="1"/>
</dbReference>
<evidence type="ECO:0000256" key="1">
    <source>
        <dbReference type="ARBA" id="ARBA00010272"/>
    </source>
</evidence>
<evidence type="ECO:0000313" key="4">
    <source>
        <dbReference type="EMBL" id="QOY37309.1"/>
    </source>
</evidence>
<dbReference type="PANTHER" id="PTHR33777:SF1">
    <property type="entry name" value="UPF0045 PROTEIN ECM15"/>
    <property type="match status" value="1"/>
</dbReference>
<feature type="domain" description="Thiamine-binding protein" evidence="2">
    <location>
        <begin position="5"/>
        <end position="94"/>
    </location>
</feature>
<dbReference type="InterPro" id="IPR029756">
    <property type="entry name" value="MTH1187/YkoF-like"/>
</dbReference>
<dbReference type="EMBL" id="LQXD01000192">
    <property type="protein sequence ID" value="OIJ05167.1"/>
    <property type="molecule type" value="Genomic_DNA"/>
</dbReference>
<dbReference type="KEGG" id="aia:AWH56_006675"/>
<dbReference type="InterPro" id="IPR051614">
    <property type="entry name" value="UPF0045_domain"/>
</dbReference>
<evidence type="ECO:0000313" key="3">
    <source>
        <dbReference type="EMBL" id="OIJ05167.1"/>
    </source>
</evidence>
<evidence type="ECO:0000259" key="2">
    <source>
        <dbReference type="Pfam" id="PF01910"/>
    </source>
</evidence>
<sequence>MPILEISVVPVGSNSPSFSSNVSQAVNIIKEKGLNYQVTPTATVIEGSLDELMEVAKQIHQNEISNGTQRVVTNICIDDRIDKPMTLEHQVEVVDESTH</sequence>
<comment type="similarity">
    <text evidence="1">Belongs to the UPF0045 family.</text>
</comment>
<dbReference type="AlphaFoldDB" id="A0A1S2L030"/>
<reference evidence="4" key="4">
    <citation type="submission" date="2020-10" db="EMBL/GenBank/DDBJ databases">
        <authorList>
            <person name="Bassil N.M."/>
            <person name="Lloyd J.R."/>
        </authorList>
    </citation>
    <scope>NUCLEOTIDE SEQUENCE</scope>
    <source>
        <strain evidence="4">NB2006</strain>
    </source>
</reference>
<proteinExistence type="inferred from homology"/>
<keyword evidence="5" id="KW-1185">Reference proteome</keyword>
<dbReference type="OrthoDB" id="2147383at2"/>
<dbReference type="NCBIfam" id="TIGR00106">
    <property type="entry name" value="MTH1187 family thiamine-binding protein"/>
    <property type="match status" value="1"/>
</dbReference>